<protein>
    <submittedName>
        <fullName evidence="4">Uncharacterized protein</fullName>
    </submittedName>
</protein>
<dbReference type="SUPFAM" id="SSF52029">
    <property type="entry name" value="GroEL apical domain-like"/>
    <property type="match status" value="1"/>
</dbReference>
<dbReference type="Gene3D" id="3.50.7.10">
    <property type="entry name" value="GroEL"/>
    <property type="match status" value="1"/>
</dbReference>
<accession>B9GCG2</accession>
<dbReference type="GO" id="GO:0140662">
    <property type="term" value="F:ATP-dependent protein folding chaperone"/>
    <property type="evidence" value="ECO:0007669"/>
    <property type="project" value="InterPro"/>
</dbReference>
<dbReference type="AlphaFoldDB" id="B9GCG2"/>
<proteinExistence type="inferred from homology"/>
<name>B9GCG2_ORYSJ</name>
<gene>
    <name evidence="4" type="ORF">OsJ_35627</name>
</gene>
<keyword evidence="2" id="KW-0143">Chaperone</keyword>
<evidence type="ECO:0000256" key="2">
    <source>
        <dbReference type="ARBA" id="ARBA00023186"/>
    </source>
</evidence>
<reference evidence="4" key="2">
    <citation type="submission" date="2008-12" db="EMBL/GenBank/DDBJ databases">
        <title>Improved gene annotation of the rice (Oryza sativa) genomes.</title>
        <authorList>
            <person name="Wang J."/>
            <person name="Li R."/>
            <person name="Fan W."/>
            <person name="Huang Q."/>
            <person name="Zhang J."/>
            <person name="Zhou Y."/>
            <person name="Hu Y."/>
            <person name="Zi S."/>
            <person name="Li J."/>
            <person name="Ni P."/>
            <person name="Zheng H."/>
            <person name="Zhang Y."/>
            <person name="Zhao M."/>
            <person name="Hao Q."/>
            <person name="McDermott J."/>
            <person name="Samudrala R."/>
            <person name="Kristiansen K."/>
            <person name="Wong G.K.-S."/>
        </authorList>
    </citation>
    <scope>NUCLEOTIDE SEQUENCE</scope>
</reference>
<dbReference type="Proteomes" id="UP000007752">
    <property type="component" value="Chromosome 12"/>
</dbReference>
<evidence type="ECO:0000256" key="3">
    <source>
        <dbReference type="SAM" id="MobiDB-lite"/>
    </source>
</evidence>
<comment type="similarity">
    <text evidence="1">Belongs to the chaperonin (HSP60) family.</text>
</comment>
<evidence type="ECO:0000256" key="1">
    <source>
        <dbReference type="ARBA" id="ARBA00006607"/>
    </source>
</evidence>
<organism evidence="4">
    <name type="scientific">Oryza sativa subsp. japonica</name>
    <name type="common">Rice</name>
    <dbReference type="NCBI Taxonomy" id="39947"/>
    <lineage>
        <taxon>Eukaryota</taxon>
        <taxon>Viridiplantae</taxon>
        <taxon>Streptophyta</taxon>
        <taxon>Embryophyta</taxon>
        <taxon>Tracheophyta</taxon>
        <taxon>Spermatophyta</taxon>
        <taxon>Magnoliopsida</taxon>
        <taxon>Liliopsida</taxon>
        <taxon>Poales</taxon>
        <taxon>Poaceae</taxon>
        <taxon>BOP clade</taxon>
        <taxon>Oryzoideae</taxon>
        <taxon>Oryzeae</taxon>
        <taxon>Oryzinae</taxon>
        <taxon>Oryza</taxon>
        <taxon>Oryza sativa</taxon>
    </lineage>
</organism>
<evidence type="ECO:0000313" key="4">
    <source>
        <dbReference type="EMBL" id="EEE52969.1"/>
    </source>
</evidence>
<dbReference type="PANTHER" id="PTHR45633">
    <property type="entry name" value="60 KDA HEAT SHOCK PROTEIN, MITOCHONDRIAL"/>
    <property type="match status" value="1"/>
</dbReference>
<dbReference type="InterPro" id="IPR001844">
    <property type="entry name" value="Cpn60/GroEL"/>
</dbReference>
<dbReference type="GO" id="GO:0042026">
    <property type="term" value="P:protein refolding"/>
    <property type="evidence" value="ECO:0007669"/>
    <property type="project" value="InterPro"/>
</dbReference>
<feature type="compositionally biased region" description="Low complexity" evidence="3">
    <location>
        <begin position="12"/>
        <end position="21"/>
    </location>
</feature>
<reference evidence="4" key="1">
    <citation type="journal article" date="2005" name="PLoS Biol.">
        <title>The genomes of Oryza sativa: a history of duplications.</title>
        <authorList>
            <person name="Yu J."/>
            <person name="Wang J."/>
            <person name="Lin W."/>
            <person name="Li S."/>
            <person name="Li H."/>
            <person name="Zhou J."/>
            <person name="Ni P."/>
            <person name="Dong W."/>
            <person name="Hu S."/>
            <person name="Zeng C."/>
            <person name="Zhang J."/>
            <person name="Zhang Y."/>
            <person name="Li R."/>
            <person name="Xu Z."/>
            <person name="Li S."/>
            <person name="Li X."/>
            <person name="Zheng H."/>
            <person name="Cong L."/>
            <person name="Lin L."/>
            <person name="Yin J."/>
            <person name="Geng J."/>
            <person name="Li G."/>
            <person name="Shi J."/>
            <person name="Liu J."/>
            <person name="Lv H."/>
            <person name="Li J."/>
            <person name="Wang J."/>
            <person name="Deng Y."/>
            <person name="Ran L."/>
            <person name="Shi X."/>
            <person name="Wang X."/>
            <person name="Wu Q."/>
            <person name="Li C."/>
            <person name="Ren X."/>
            <person name="Wang J."/>
            <person name="Wang X."/>
            <person name="Li D."/>
            <person name="Liu D."/>
            <person name="Zhang X."/>
            <person name="Ji Z."/>
            <person name="Zhao W."/>
            <person name="Sun Y."/>
            <person name="Zhang Z."/>
            <person name="Bao J."/>
            <person name="Han Y."/>
            <person name="Dong L."/>
            <person name="Ji J."/>
            <person name="Chen P."/>
            <person name="Wu S."/>
            <person name="Liu J."/>
            <person name="Xiao Y."/>
            <person name="Bu D."/>
            <person name="Tan J."/>
            <person name="Yang L."/>
            <person name="Ye C."/>
            <person name="Zhang J."/>
            <person name="Xu J."/>
            <person name="Zhou Y."/>
            <person name="Yu Y."/>
            <person name="Zhang B."/>
            <person name="Zhuang S."/>
            <person name="Wei H."/>
            <person name="Liu B."/>
            <person name="Lei M."/>
            <person name="Yu H."/>
            <person name="Li Y."/>
            <person name="Xu H."/>
            <person name="Wei S."/>
            <person name="He X."/>
            <person name="Fang L."/>
            <person name="Zhang Z."/>
            <person name="Zhang Y."/>
            <person name="Huang X."/>
            <person name="Su Z."/>
            <person name="Tong W."/>
            <person name="Li J."/>
            <person name="Tong Z."/>
            <person name="Li S."/>
            <person name="Ye J."/>
            <person name="Wang L."/>
            <person name="Fang L."/>
            <person name="Lei T."/>
            <person name="Chen C."/>
            <person name="Chen H."/>
            <person name="Xu Z."/>
            <person name="Li H."/>
            <person name="Huang H."/>
            <person name="Zhang F."/>
            <person name="Xu H."/>
            <person name="Li N."/>
            <person name="Zhao C."/>
            <person name="Li S."/>
            <person name="Dong L."/>
            <person name="Huang Y."/>
            <person name="Li L."/>
            <person name="Xi Y."/>
            <person name="Qi Q."/>
            <person name="Li W."/>
            <person name="Zhang B."/>
            <person name="Hu W."/>
            <person name="Zhang Y."/>
            <person name="Tian X."/>
            <person name="Jiao Y."/>
            <person name="Liang X."/>
            <person name="Jin J."/>
            <person name="Gao L."/>
            <person name="Zheng W."/>
            <person name="Hao B."/>
            <person name="Liu S."/>
            <person name="Wang W."/>
            <person name="Yuan L."/>
            <person name="Cao M."/>
            <person name="McDermott J."/>
            <person name="Samudrala R."/>
            <person name="Wang J."/>
            <person name="Wong G.K."/>
            <person name="Yang H."/>
        </authorList>
    </citation>
    <scope>NUCLEOTIDE SEQUENCE [LARGE SCALE GENOMIC DNA]</scope>
</reference>
<feature type="region of interest" description="Disordered" evidence="3">
    <location>
        <begin position="45"/>
        <end position="64"/>
    </location>
</feature>
<dbReference type="EMBL" id="CM000149">
    <property type="protein sequence ID" value="EEE52969.1"/>
    <property type="molecule type" value="Genomic_DNA"/>
</dbReference>
<feature type="region of interest" description="Disordered" evidence="3">
    <location>
        <begin position="1"/>
        <end position="40"/>
    </location>
</feature>
<dbReference type="InterPro" id="IPR027409">
    <property type="entry name" value="GroEL-like_apical_dom_sf"/>
</dbReference>
<sequence>MVCGGDVRGRRPLPTSRRPARALPPLPPAPARRYSSPVGCPDELASSLAALRRPPSPPARRAPPLLFLPPTGRACAADPLPPAAARHTLPPVSAPLLEMELDDPLILIHEVSNLHAVAKVLELALKKQRPLLIVAEDLESEALGTLIINKLCAGIKVCAVKAPGFGEIVSTRTKVLGLVFHFH</sequence>